<dbReference type="OrthoDB" id="2162994at2759"/>
<comment type="caution">
    <text evidence="7">The sequence shown here is derived from an EMBL/GenBank/DDBJ whole genome shotgun (WGS) entry which is preliminary data.</text>
</comment>
<proteinExistence type="predicted"/>
<evidence type="ECO:0000259" key="6">
    <source>
        <dbReference type="PROSITE" id="PS50114"/>
    </source>
</evidence>
<organism evidence="7 8">
    <name type="scientific">Anaeromyces robustus</name>
    <dbReference type="NCBI Taxonomy" id="1754192"/>
    <lineage>
        <taxon>Eukaryota</taxon>
        <taxon>Fungi</taxon>
        <taxon>Fungi incertae sedis</taxon>
        <taxon>Chytridiomycota</taxon>
        <taxon>Chytridiomycota incertae sedis</taxon>
        <taxon>Neocallimastigomycetes</taxon>
        <taxon>Neocallimastigales</taxon>
        <taxon>Neocallimastigaceae</taxon>
        <taxon>Anaeromyces</taxon>
    </lineage>
</organism>
<sequence length="401" mass="45765">MEISSQINCNQVFNNNTFKRFSYPLNIESNKDITSLGKVKIIFGPHIFSNINFYKYNKSLLSSTSNTSSNSISLSHNVKKEYKNEAKNKEPNDDDDFDLIFEINENKKYYFIFPKESIVESLTFSEPYEIIISIDLSNNDNINQENILLIISGVSQDLLNTMNIYFDNYIQKQDFSNLNKVNIPNKNLVIFNFQSNEFQNISEDKREKSETGIPEILDINLFQKSPEINKMPKKKPNFEKNMDSKYILGKVSKSSKNILKIPSKYPLNKNLYNKMNLSQGSTISNETTVMTSGQVGSFNNHYQNSSNIYSSLSTNQSPNNSNNSNVKCCAYCGCNTTPIWRRGPEGTGTLCNACGVKWKSGKILTNDPPTKMNSSNKHSNIGNYNDSQHNKFNNMTNYNKK</sequence>
<accession>A0A1Y1XDB1</accession>
<gene>
    <name evidence="7" type="ORF">BCR32DRAFT_267026</name>
</gene>
<dbReference type="SMART" id="SM00401">
    <property type="entry name" value="ZnF_GATA"/>
    <property type="match status" value="1"/>
</dbReference>
<dbReference type="Gene3D" id="3.30.50.10">
    <property type="entry name" value="Erythroid Transcription Factor GATA-1, subunit A"/>
    <property type="match status" value="1"/>
</dbReference>
<dbReference type="PROSITE" id="PS50114">
    <property type="entry name" value="GATA_ZN_FINGER_2"/>
    <property type="match status" value="1"/>
</dbReference>
<dbReference type="Pfam" id="PF00320">
    <property type="entry name" value="GATA"/>
    <property type="match status" value="1"/>
</dbReference>
<evidence type="ECO:0000313" key="8">
    <source>
        <dbReference type="Proteomes" id="UP000193944"/>
    </source>
</evidence>
<reference evidence="7 8" key="2">
    <citation type="submission" date="2016-08" db="EMBL/GenBank/DDBJ databases">
        <title>Pervasive Adenine N6-methylation of Active Genes in Fungi.</title>
        <authorList>
            <consortium name="DOE Joint Genome Institute"/>
            <person name="Mondo S.J."/>
            <person name="Dannebaum R.O."/>
            <person name="Kuo R.C."/>
            <person name="Labutti K."/>
            <person name="Haridas S."/>
            <person name="Kuo A."/>
            <person name="Salamov A."/>
            <person name="Ahrendt S.R."/>
            <person name="Lipzen A."/>
            <person name="Sullivan W."/>
            <person name="Andreopoulos W.B."/>
            <person name="Clum A."/>
            <person name="Lindquist E."/>
            <person name="Daum C."/>
            <person name="Ramamoorthy G.K."/>
            <person name="Gryganskyi A."/>
            <person name="Culley D."/>
            <person name="Magnuson J.K."/>
            <person name="James T.Y."/>
            <person name="O'Malley M.A."/>
            <person name="Stajich J.E."/>
            <person name="Spatafora J.W."/>
            <person name="Visel A."/>
            <person name="Grigoriev I.V."/>
        </authorList>
    </citation>
    <scope>NUCLEOTIDE SEQUENCE [LARGE SCALE GENOMIC DNA]</scope>
    <source>
        <strain evidence="7 8">S4</strain>
    </source>
</reference>
<feature type="region of interest" description="Disordered" evidence="5">
    <location>
        <begin position="365"/>
        <end position="401"/>
    </location>
</feature>
<evidence type="ECO:0000313" key="7">
    <source>
        <dbReference type="EMBL" id="ORX83364.1"/>
    </source>
</evidence>
<dbReference type="CDD" id="cd00202">
    <property type="entry name" value="ZnF_GATA"/>
    <property type="match status" value="1"/>
</dbReference>
<dbReference type="STRING" id="1754192.A0A1Y1XDB1"/>
<dbReference type="InterPro" id="IPR013088">
    <property type="entry name" value="Znf_NHR/GATA"/>
</dbReference>
<dbReference type="PANTHER" id="PTHR45658">
    <property type="entry name" value="GATA TRANSCRIPTION FACTOR"/>
    <property type="match status" value="1"/>
</dbReference>
<dbReference type="InterPro" id="IPR051140">
    <property type="entry name" value="GATA_TF"/>
</dbReference>
<dbReference type="InterPro" id="IPR000679">
    <property type="entry name" value="Znf_GATA"/>
</dbReference>
<evidence type="ECO:0000256" key="5">
    <source>
        <dbReference type="SAM" id="MobiDB-lite"/>
    </source>
</evidence>
<evidence type="ECO:0000256" key="2">
    <source>
        <dbReference type="ARBA" id="ARBA00022771"/>
    </source>
</evidence>
<name>A0A1Y1XDB1_9FUNG</name>
<evidence type="ECO:0000256" key="1">
    <source>
        <dbReference type="ARBA" id="ARBA00022723"/>
    </source>
</evidence>
<evidence type="ECO:0000256" key="4">
    <source>
        <dbReference type="PROSITE-ProRule" id="PRU00094"/>
    </source>
</evidence>
<keyword evidence="1" id="KW-0479">Metal-binding</keyword>
<keyword evidence="3" id="KW-0862">Zinc</keyword>
<dbReference type="Proteomes" id="UP000193944">
    <property type="component" value="Unassembled WGS sequence"/>
</dbReference>
<dbReference type="AlphaFoldDB" id="A0A1Y1XDB1"/>
<evidence type="ECO:0000256" key="3">
    <source>
        <dbReference type="ARBA" id="ARBA00022833"/>
    </source>
</evidence>
<dbReference type="GO" id="GO:0008270">
    <property type="term" value="F:zinc ion binding"/>
    <property type="evidence" value="ECO:0007669"/>
    <property type="project" value="UniProtKB-KW"/>
</dbReference>
<dbReference type="GO" id="GO:0043565">
    <property type="term" value="F:sequence-specific DNA binding"/>
    <property type="evidence" value="ECO:0007669"/>
    <property type="project" value="InterPro"/>
</dbReference>
<reference evidence="7 8" key="1">
    <citation type="submission" date="2016-08" db="EMBL/GenBank/DDBJ databases">
        <title>A Parts List for Fungal Cellulosomes Revealed by Comparative Genomics.</title>
        <authorList>
            <consortium name="DOE Joint Genome Institute"/>
            <person name="Haitjema C.H."/>
            <person name="Gilmore S.P."/>
            <person name="Henske J.K."/>
            <person name="Solomon K.V."/>
            <person name="De Groot R."/>
            <person name="Kuo A."/>
            <person name="Mondo S.J."/>
            <person name="Salamov A.A."/>
            <person name="Labutti K."/>
            <person name="Zhao Z."/>
            <person name="Chiniquy J."/>
            <person name="Barry K."/>
            <person name="Brewer H.M."/>
            <person name="Purvine S.O."/>
            <person name="Wright A.T."/>
            <person name="Boxma B."/>
            <person name="Van Alen T."/>
            <person name="Hackstein J.H."/>
            <person name="Baker S.E."/>
            <person name="Grigoriev I.V."/>
            <person name="O'Malley M.A."/>
        </authorList>
    </citation>
    <scope>NUCLEOTIDE SEQUENCE [LARGE SCALE GENOMIC DNA]</scope>
    <source>
        <strain evidence="7 8">S4</strain>
    </source>
</reference>
<dbReference type="EMBL" id="MCFG01000074">
    <property type="protein sequence ID" value="ORX83364.1"/>
    <property type="molecule type" value="Genomic_DNA"/>
</dbReference>
<keyword evidence="8" id="KW-1185">Reference proteome</keyword>
<dbReference type="SUPFAM" id="SSF57716">
    <property type="entry name" value="Glucocorticoid receptor-like (DNA-binding domain)"/>
    <property type="match status" value="1"/>
</dbReference>
<keyword evidence="2 4" id="KW-0863">Zinc-finger</keyword>
<dbReference type="GO" id="GO:0006355">
    <property type="term" value="P:regulation of DNA-templated transcription"/>
    <property type="evidence" value="ECO:0007669"/>
    <property type="project" value="InterPro"/>
</dbReference>
<protein>
    <recommendedName>
        <fullName evidence="6">GATA-type domain-containing protein</fullName>
    </recommendedName>
</protein>
<feature type="compositionally biased region" description="Polar residues" evidence="5">
    <location>
        <begin position="367"/>
        <end position="401"/>
    </location>
</feature>
<feature type="domain" description="GATA-type" evidence="6">
    <location>
        <begin position="323"/>
        <end position="359"/>
    </location>
</feature>